<dbReference type="Proteomes" id="UP000485562">
    <property type="component" value="Unassembled WGS sequence"/>
</dbReference>
<dbReference type="SUPFAM" id="SSF53448">
    <property type="entry name" value="Nucleotide-diphospho-sugar transferases"/>
    <property type="match status" value="1"/>
</dbReference>
<sequence length="247" mass="27781">MNKKIVGIILAGGRSSRYAKKYHKFLDNFSGKPMIVRTLEAIAPVVDQIVVVTGTDNSEIKQTLKEFQNIQYAIQKQPLGTGHALLSTDYLFENADFTLIVSYADKPLVTTRTFKLLVDQHIKNCAEITIATALLPIPGSKGRIIRKNGKFVDVVETKDADSEILKINEVNAGFIVCETRSIYKELRKINNNNATNEYYLTAVYAEYIKDGFNINTVEIPPEESCDINTISELKNIDQWIMTVRGDK</sequence>
<feature type="domain" description="MobA-like NTP transferase" evidence="9">
    <location>
        <begin position="7"/>
        <end position="132"/>
    </location>
</feature>
<accession>A0A1V6CDF5</accession>
<evidence type="ECO:0000313" key="10">
    <source>
        <dbReference type="EMBL" id="OQB74952.1"/>
    </source>
</evidence>
<evidence type="ECO:0000256" key="2">
    <source>
        <dbReference type="ARBA" id="ARBA00007947"/>
    </source>
</evidence>
<evidence type="ECO:0000256" key="1">
    <source>
        <dbReference type="ARBA" id="ARBA00007707"/>
    </source>
</evidence>
<comment type="similarity">
    <text evidence="1">In the C-terminal section; belongs to the transferase hexapeptide repeat family.</text>
</comment>
<comment type="caution">
    <text evidence="10">The sequence shown here is derived from an EMBL/GenBank/DDBJ whole genome shotgun (WGS) entry which is preliminary data.</text>
</comment>
<keyword evidence="4" id="KW-0548">Nucleotidyltransferase</keyword>
<gene>
    <name evidence="10" type="primary">glmU_1</name>
    <name evidence="10" type="ORF">BWX89_00310</name>
</gene>
<evidence type="ECO:0000256" key="4">
    <source>
        <dbReference type="ARBA" id="ARBA00022695"/>
    </source>
</evidence>
<dbReference type="InterPro" id="IPR025877">
    <property type="entry name" value="MobA-like_NTP_Trfase"/>
</dbReference>
<evidence type="ECO:0000256" key="8">
    <source>
        <dbReference type="ARBA" id="ARBA00049628"/>
    </source>
</evidence>
<dbReference type="InterPro" id="IPR050065">
    <property type="entry name" value="GlmU-like"/>
</dbReference>
<evidence type="ECO:0000256" key="5">
    <source>
        <dbReference type="ARBA" id="ARBA00023315"/>
    </source>
</evidence>
<dbReference type="Pfam" id="PF12804">
    <property type="entry name" value="NTP_transf_3"/>
    <property type="match status" value="1"/>
</dbReference>
<dbReference type="Gene3D" id="3.90.550.10">
    <property type="entry name" value="Spore Coat Polysaccharide Biosynthesis Protein SpsA, Chain A"/>
    <property type="match status" value="1"/>
</dbReference>
<dbReference type="PANTHER" id="PTHR43584">
    <property type="entry name" value="NUCLEOTIDYL TRANSFERASE"/>
    <property type="match status" value="1"/>
</dbReference>
<dbReference type="AlphaFoldDB" id="A0A1V6CDF5"/>
<dbReference type="EMBL" id="MWDQ01000026">
    <property type="protein sequence ID" value="OQB74952.1"/>
    <property type="molecule type" value="Genomic_DNA"/>
</dbReference>
<keyword evidence="3" id="KW-0808">Transferase</keyword>
<comment type="catalytic activity">
    <reaction evidence="6">
        <text>alpha-D-glucosamine 1-phosphate + acetyl-CoA = N-acetyl-alpha-D-glucosamine 1-phosphate + CoA + H(+)</text>
        <dbReference type="Rhea" id="RHEA:13725"/>
        <dbReference type="ChEBI" id="CHEBI:15378"/>
        <dbReference type="ChEBI" id="CHEBI:57287"/>
        <dbReference type="ChEBI" id="CHEBI:57288"/>
        <dbReference type="ChEBI" id="CHEBI:57776"/>
        <dbReference type="ChEBI" id="CHEBI:58516"/>
        <dbReference type="EC" id="2.3.1.157"/>
    </reaction>
</comment>
<comment type="catalytic activity">
    <reaction evidence="7">
        <text>N-acetyl-alpha-D-glucosamine 1-phosphate + UTP + H(+) = UDP-N-acetyl-alpha-D-glucosamine + diphosphate</text>
        <dbReference type="Rhea" id="RHEA:13509"/>
        <dbReference type="ChEBI" id="CHEBI:15378"/>
        <dbReference type="ChEBI" id="CHEBI:33019"/>
        <dbReference type="ChEBI" id="CHEBI:46398"/>
        <dbReference type="ChEBI" id="CHEBI:57705"/>
        <dbReference type="ChEBI" id="CHEBI:57776"/>
        <dbReference type="EC" id="2.7.7.23"/>
    </reaction>
</comment>
<evidence type="ECO:0000256" key="7">
    <source>
        <dbReference type="ARBA" id="ARBA00048493"/>
    </source>
</evidence>
<proteinExistence type="inferred from homology"/>
<protein>
    <submittedName>
        <fullName evidence="10">Bifunctional protein GlmU</fullName>
    </submittedName>
</protein>
<organism evidence="10">
    <name type="scientific">candidate division TA06 bacterium ADurb.Bin131</name>
    <dbReference type="NCBI Taxonomy" id="1852827"/>
    <lineage>
        <taxon>Bacteria</taxon>
        <taxon>Bacteria division TA06</taxon>
    </lineage>
</organism>
<reference evidence="10" key="1">
    <citation type="submission" date="2017-02" db="EMBL/GenBank/DDBJ databases">
        <title>Delving into the versatile metabolic prowess of the omnipresent phylum Bacteroidetes.</title>
        <authorList>
            <person name="Nobu M.K."/>
            <person name="Mei R."/>
            <person name="Narihiro T."/>
            <person name="Kuroda K."/>
            <person name="Liu W.-T."/>
        </authorList>
    </citation>
    <scope>NUCLEOTIDE SEQUENCE</scope>
    <source>
        <strain evidence="10">ADurb.Bin131</strain>
    </source>
</reference>
<comment type="function">
    <text evidence="8">Catalyzes the last two sequential reactions in the de novo biosynthetic pathway for UDP-N-acetylglucosamine (UDP-GlcNAc). The C-terminal domain catalyzes the transfer of acetyl group from acetyl coenzyme A to glucosamine-1-phosphate (GlcN-1-P) to produce N-acetylglucosamine-1-phosphate (GlcNAc-1-P), which is converted into UDP-GlcNAc by the transfer of uridine 5-monophosphate (from uridine 5-triphosphate), a reaction catalyzed by the N-terminal domain.</text>
</comment>
<name>A0A1V6CDF5_UNCT6</name>
<evidence type="ECO:0000256" key="6">
    <source>
        <dbReference type="ARBA" id="ARBA00048247"/>
    </source>
</evidence>
<keyword evidence="5" id="KW-0012">Acyltransferase</keyword>
<evidence type="ECO:0000256" key="3">
    <source>
        <dbReference type="ARBA" id="ARBA00022679"/>
    </source>
</evidence>
<dbReference type="GO" id="GO:0019134">
    <property type="term" value="F:glucosamine-1-phosphate N-acetyltransferase activity"/>
    <property type="evidence" value="ECO:0007669"/>
    <property type="project" value="UniProtKB-EC"/>
</dbReference>
<dbReference type="InterPro" id="IPR029044">
    <property type="entry name" value="Nucleotide-diphossugar_trans"/>
</dbReference>
<comment type="similarity">
    <text evidence="2">In the N-terminal section; belongs to the N-acetylglucosamine-1-phosphate uridyltransferase family.</text>
</comment>
<evidence type="ECO:0000259" key="9">
    <source>
        <dbReference type="Pfam" id="PF12804"/>
    </source>
</evidence>
<dbReference type="PANTHER" id="PTHR43584:SF3">
    <property type="entry name" value="BIFUNCTIONAL PROTEIN GLMU"/>
    <property type="match status" value="1"/>
</dbReference>
<dbReference type="GO" id="GO:0003977">
    <property type="term" value="F:UDP-N-acetylglucosamine diphosphorylase activity"/>
    <property type="evidence" value="ECO:0007669"/>
    <property type="project" value="UniProtKB-EC"/>
</dbReference>